<dbReference type="CDD" id="cd19798">
    <property type="entry name" value="Bbox2_BRAT-like"/>
    <property type="match status" value="1"/>
</dbReference>
<name>A0A7R9HSS8_9NEOP</name>
<dbReference type="Gene3D" id="3.30.40.10">
    <property type="entry name" value="Zinc/RING finger domain, C3HC4 (zinc finger)"/>
    <property type="match status" value="1"/>
</dbReference>
<proteinExistence type="predicted"/>
<keyword evidence="3 5" id="KW-0863">Zinc-finger</keyword>
<dbReference type="Gene3D" id="2.120.10.30">
    <property type="entry name" value="TolB, C-terminal domain"/>
    <property type="match status" value="1"/>
</dbReference>
<dbReference type="InterPro" id="IPR011042">
    <property type="entry name" value="6-blade_b-propeller_TolB-like"/>
</dbReference>
<dbReference type="InterPro" id="IPR000315">
    <property type="entry name" value="Znf_B-box"/>
</dbReference>
<dbReference type="Pfam" id="PF01436">
    <property type="entry name" value="NHL"/>
    <property type="match status" value="2"/>
</dbReference>
<protein>
    <recommendedName>
        <fullName evidence="12">Brain tumor protein</fullName>
    </recommendedName>
</protein>
<feature type="signal peptide" evidence="8">
    <location>
        <begin position="1"/>
        <end position="19"/>
    </location>
</feature>
<dbReference type="GO" id="GO:0008270">
    <property type="term" value="F:zinc ion binding"/>
    <property type="evidence" value="ECO:0007669"/>
    <property type="project" value="UniProtKB-KW"/>
</dbReference>
<keyword evidence="1" id="KW-0479">Metal-binding</keyword>
<evidence type="ECO:0000313" key="11">
    <source>
        <dbReference type="EMBL" id="CAD7433613.1"/>
    </source>
</evidence>
<feature type="domain" description="B box-type" evidence="10">
    <location>
        <begin position="274"/>
        <end position="317"/>
    </location>
</feature>
<dbReference type="CDD" id="cd20482">
    <property type="entry name" value="CC_brat-like"/>
    <property type="match status" value="1"/>
</dbReference>
<dbReference type="Gene3D" id="3.30.160.60">
    <property type="entry name" value="Classic Zinc Finger"/>
    <property type="match status" value="1"/>
</dbReference>
<dbReference type="SUPFAM" id="SSF57850">
    <property type="entry name" value="RING/U-box"/>
    <property type="match status" value="1"/>
</dbReference>
<dbReference type="SMART" id="SM00502">
    <property type="entry name" value="BBC"/>
    <property type="match status" value="1"/>
</dbReference>
<evidence type="ECO:0000256" key="1">
    <source>
        <dbReference type="ARBA" id="ARBA00022723"/>
    </source>
</evidence>
<accession>A0A7R9HSS8</accession>
<feature type="domain" description="RING-type" evidence="9">
    <location>
        <begin position="58"/>
        <end position="94"/>
    </location>
</feature>
<evidence type="ECO:0000259" key="10">
    <source>
        <dbReference type="PROSITE" id="PS50119"/>
    </source>
</evidence>
<feature type="repeat" description="NHL" evidence="6">
    <location>
        <begin position="855"/>
        <end position="901"/>
    </location>
</feature>
<feature type="chain" id="PRO_5030818201" description="Brain tumor protein" evidence="8">
    <location>
        <begin position="20"/>
        <end position="911"/>
    </location>
</feature>
<gene>
    <name evidence="11" type="ORF">TMSB3V08_LOCUS10283</name>
</gene>
<evidence type="ECO:0000256" key="7">
    <source>
        <dbReference type="SAM" id="MobiDB-lite"/>
    </source>
</evidence>
<dbReference type="PROSITE" id="PS00518">
    <property type="entry name" value="ZF_RING_1"/>
    <property type="match status" value="1"/>
</dbReference>
<dbReference type="InterPro" id="IPR018957">
    <property type="entry name" value="Znf_C3HC4_RING-type"/>
</dbReference>
<evidence type="ECO:0000256" key="8">
    <source>
        <dbReference type="SAM" id="SignalP"/>
    </source>
</evidence>
<evidence type="ECO:0000256" key="2">
    <source>
        <dbReference type="ARBA" id="ARBA00022737"/>
    </source>
</evidence>
<keyword evidence="8" id="KW-0732">Signal</keyword>
<keyword evidence="4" id="KW-0862">Zinc</keyword>
<dbReference type="SUPFAM" id="SSF57845">
    <property type="entry name" value="B-box zinc-binding domain"/>
    <property type="match status" value="1"/>
</dbReference>
<dbReference type="GO" id="GO:0061630">
    <property type="term" value="F:ubiquitin protein ligase activity"/>
    <property type="evidence" value="ECO:0007669"/>
    <property type="project" value="TreeGrafter"/>
</dbReference>
<dbReference type="InterPro" id="IPR013083">
    <property type="entry name" value="Znf_RING/FYVE/PHD"/>
</dbReference>
<feature type="repeat" description="NHL" evidence="6">
    <location>
        <begin position="808"/>
        <end position="851"/>
    </location>
</feature>
<dbReference type="AlphaFoldDB" id="A0A7R9HSS8"/>
<dbReference type="InterPro" id="IPR003649">
    <property type="entry name" value="Bbox_C"/>
</dbReference>
<dbReference type="InterPro" id="IPR017907">
    <property type="entry name" value="Znf_RING_CS"/>
</dbReference>
<dbReference type="PANTHER" id="PTHR25462:SF296">
    <property type="entry name" value="MEIOTIC P26, ISOFORM F"/>
    <property type="match status" value="1"/>
</dbReference>
<dbReference type="GO" id="GO:0005654">
    <property type="term" value="C:nucleoplasm"/>
    <property type="evidence" value="ECO:0007669"/>
    <property type="project" value="TreeGrafter"/>
</dbReference>
<evidence type="ECO:0000259" key="9">
    <source>
        <dbReference type="PROSITE" id="PS50089"/>
    </source>
</evidence>
<evidence type="ECO:0000256" key="3">
    <source>
        <dbReference type="ARBA" id="ARBA00022771"/>
    </source>
</evidence>
<dbReference type="SMART" id="SM00336">
    <property type="entry name" value="BBOX"/>
    <property type="match status" value="2"/>
</dbReference>
<feature type="compositionally biased region" description="Low complexity" evidence="7">
    <location>
        <begin position="502"/>
        <end position="527"/>
    </location>
</feature>
<evidence type="ECO:0008006" key="12">
    <source>
        <dbReference type="Google" id="ProtNLM"/>
    </source>
</evidence>
<dbReference type="PANTHER" id="PTHR25462">
    <property type="entry name" value="BONUS, ISOFORM C-RELATED"/>
    <property type="match status" value="1"/>
</dbReference>
<dbReference type="Pfam" id="PF00643">
    <property type="entry name" value="zf-B_box"/>
    <property type="match status" value="1"/>
</dbReference>
<dbReference type="SUPFAM" id="SSF63829">
    <property type="entry name" value="Calcium-dependent phosphotriesterase"/>
    <property type="match status" value="1"/>
</dbReference>
<reference evidence="11" key="1">
    <citation type="submission" date="2020-11" db="EMBL/GenBank/DDBJ databases">
        <authorList>
            <person name="Tran Van P."/>
        </authorList>
    </citation>
    <scope>NUCLEOTIDE SEQUENCE</scope>
</reference>
<dbReference type="InterPro" id="IPR001258">
    <property type="entry name" value="NHL_repeat"/>
</dbReference>
<evidence type="ECO:0000256" key="6">
    <source>
        <dbReference type="PROSITE-ProRule" id="PRU00504"/>
    </source>
</evidence>
<feature type="region of interest" description="Disordered" evidence="7">
    <location>
        <begin position="483"/>
        <end position="527"/>
    </location>
</feature>
<feature type="domain" description="B box-type" evidence="10">
    <location>
        <begin position="124"/>
        <end position="169"/>
    </location>
</feature>
<dbReference type="InterPro" id="IPR047153">
    <property type="entry name" value="TRIM45/56/19-like"/>
</dbReference>
<keyword evidence="2" id="KW-0677">Repeat</keyword>
<dbReference type="Pfam" id="PF00097">
    <property type="entry name" value="zf-C3HC4"/>
    <property type="match status" value="1"/>
</dbReference>
<evidence type="ECO:0000256" key="5">
    <source>
        <dbReference type="PROSITE-ProRule" id="PRU00024"/>
    </source>
</evidence>
<dbReference type="InterPro" id="IPR001841">
    <property type="entry name" value="Znf_RING"/>
</dbReference>
<organism evidence="11">
    <name type="scientific">Timema monikensis</name>
    <dbReference type="NCBI Taxonomy" id="170555"/>
    <lineage>
        <taxon>Eukaryota</taxon>
        <taxon>Metazoa</taxon>
        <taxon>Ecdysozoa</taxon>
        <taxon>Arthropoda</taxon>
        <taxon>Hexapoda</taxon>
        <taxon>Insecta</taxon>
        <taxon>Pterygota</taxon>
        <taxon>Neoptera</taxon>
        <taxon>Polyneoptera</taxon>
        <taxon>Phasmatodea</taxon>
        <taxon>Timematodea</taxon>
        <taxon>Timematoidea</taxon>
        <taxon>Timematidae</taxon>
        <taxon>Timema</taxon>
    </lineage>
</organism>
<dbReference type="EMBL" id="OB796610">
    <property type="protein sequence ID" value="CAD7433613.1"/>
    <property type="molecule type" value="Genomic_DNA"/>
</dbReference>
<dbReference type="PROSITE" id="PS50119">
    <property type="entry name" value="ZF_BBOX"/>
    <property type="match status" value="2"/>
</dbReference>
<sequence length="911" mass="98155">MSSHLKIIIIIQHFRLCGSSGTSSSIPVDLSTTPLTSTSSPSSPTLLFVLDKYCSPRVLSCLHVFCEGCLDKMLIDGGGDSSKRETTIKCPTCRQDTKVCGKGASSLPCDYVLTNLLDMSAIQSMAVLCTSCKTKEKAVARCADCANFLCPNCNTAHQVSMQGHTQGGMEVKYSQGHSQGGMEVKYPQGHSQGGMEVKYPQGHSQGGIEVKYPQGHSQGGMEVKYPQGHSQGGMEVKYPQGHSQGGMEFMRCFENHQVVAFEDLKNSHEAIPIHKPIFCETHSTETMKFYCVTCQTLICNDCLLVEHKLPEHRYERLQDAHETHRGELSALVAEGRTKLLYCEEASCQLEGALSELQVQHDAARELVQETFHSYKAVIERCRDAALERLKSLHKQRELGIMDTCDSVEKVVEKMNHACKFTSRLLEHGNAPEVLALKKTVGAQLLYLINNTPKCNVNTAIHFDTDMSKFEDAVKATFGSFRTEPVTTPKESSPAPVTPLVLNGAANSSNNNSSANTTGRSSVMTTSSSPVSLSVSMQSSFEGDLAAGVVSQGTALPPMLSPPEVGEVPPGVAPALHGLTSIQEYNLQQLANLAAEKEVVGAEEPSPAPSFTLADLFSGDMSSTSHALNNLQALAKLGNISLNNQGRNRELLELITKEQPDCSALELMDERARLESFNCQLVVNGAPAGVDTLGAATLPSQTLGALLSDLAASALNGTSPVNGGEGSIVLGRGASPSLSVNTNIASINGGSFPTLSGTPSPMLSPEELLTDGLHTMPPPPTSGLAPPPPQSNFHLMRNSSGKITPMQIRCKYGQLGPAKGQFNSPHGFCLGSEEDIIVADTNNHRIQVFEKTGTFKFQFGIPGKEEGQLWYPRKVAVMRNSGKFVVCDRGNERSRMQIFTKNGHFIKKIAIR</sequence>
<dbReference type="PROSITE" id="PS50089">
    <property type="entry name" value="ZF_RING_2"/>
    <property type="match status" value="1"/>
</dbReference>
<evidence type="ECO:0000256" key="4">
    <source>
        <dbReference type="ARBA" id="ARBA00022833"/>
    </source>
</evidence>
<dbReference type="PROSITE" id="PS51125">
    <property type="entry name" value="NHL"/>
    <property type="match status" value="2"/>
</dbReference>